<gene>
    <name evidence="1" type="ORF">LKD36_13010</name>
</gene>
<dbReference type="AlphaFoldDB" id="A0AAE3ABQ6"/>
<dbReference type="Proteomes" id="UP001198220">
    <property type="component" value="Unassembled WGS sequence"/>
</dbReference>
<dbReference type="Pfam" id="PF05013">
    <property type="entry name" value="FGase"/>
    <property type="match status" value="1"/>
</dbReference>
<reference evidence="1 2" key="1">
    <citation type="submission" date="2021-10" db="EMBL/GenBank/DDBJ databases">
        <title>Anaerobic single-cell dispensing facilitates the cultivation of human gut bacteria.</title>
        <authorList>
            <person name="Afrizal A."/>
        </authorList>
    </citation>
    <scope>NUCLEOTIDE SEQUENCE [LARGE SCALE GENOMIC DNA]</scope>
    <source>
        <strain evidence="1 2">CLA-AA-H276</strain>
    </source>
</reference>
<accession>A0AAE3ABQ6</accession>
<protein>
    <submittedName>
        <fullName evidence="1">N-formylglutamate amidohydrolase</fullName>
    </submittedName>
</protein>
<dbReference type="SUPFAM" id="SSF53187">
    <property type="entry name" value="Zn-dependent exopeptidases"/>
    <property type="match status" value="1"/>
</dbReference>
<proteinExistence type="predicted"/>
<comment type="caution">
    <text evidence="1">The sequence shown here is derived from an EMBL/GenBank/DDBJ whole genome shotgun (WGS) entry which is preliminary data.</text>
</comment>
<dbReference type="Gene3D" id="3.40.630.40">
    <property type="entry name" value="Zn-dependent exopeptidases"/>
    <property type="match status" value="1"/>
</dbReference>
<sequence>MVDQVMKMQYQKFEGYNTFIHQHPVVISIPHSGIWIPPEMKTKLKKDLILPNSDWYLPDFYDFLREQQYTVLINPVNRYVIDVNRDRIREGDSYKTNLIYTHTIQDDKMYEVLPNDEEIQERIDNFYLPYHQRLEQLLAEKKKHFPKVYLLDLHSFGLNFGADILLGSSFGTSCSDEFLKKMEQLCSDQGFSVKCNQEYAGGYITRHYGRQGLGYEALQIELWYGAYIEKREFGKEELPRIQGGFYKDARERMGRVFETLMQL</sequence>
<dbReference type="InterPro" id="IPR007709">
    <property type="entry name" value="N-FG_amidohydro"/>
</dbReference>
<keyword evidence="2" id="KW-1185">Reference proteome</keyword>
<name>A0AAE3ABQ6_9FIRM</name>
<dbReference type="RefSeq" id="WP_308459839.1">
    <property type="nucleotide sequence ID" value="NZ_JAJEPS010000014.1"/>
</dbReference>
<dbReference type="EMBL" id="JAJEPS010000014">
    <property type="protein sequence ID" value="MCC2127088.1"/>
    <property type="molecule type" value="Genomic_DNA"/>
</dbReference>
<evidence type="ECO:0000313" key="1">
    <source>
        <dbReference type="EMBL" id="MCC2127088.1"/>
    </source>
</evidence>
<organism evidence="1 2">
    <name type="scientific">Hominiventricola filiformis</name>
    <dbReference type="NCBI Taxonomy" id="2885352"/>
    <lineage>
        <taxon>Bacteria</taxon>
        <taxon>Bacillati</taxon>
        <taxon>Bacillota</taxon>
        <taxon>Clostridia</taxon>
        <taxon>Lachnospirales</taxon>
        <taxon>Lachnospiraceae</taxon>
        <taxon>Hominiventricola</taxon>
    </lineage>
</organism>
<evidence type="ECO:0000313" key="2">
    <source>
        <dbReference type="Proteomes" id="UP001198220"/>
    </source>
</evidence>